<accession>A0AAV1KFL7</accession>
<evidence type="ECO:0000256" key="1">
    <source>
        <dbReference type="ARBA" id="ARBA00004123"/>
    </source>
</evidence>
<dbReference type="Proteomes" id="UP001314205">
    <property type="component" value="Unassembled WGS sequence"/>
</dbReference>
<evidence type="ECO:0000313" key="7">
    <source>
        <dbReference type="Proteomes" id="UP001314205"/>
    </source>
</evidence>
<keyword evidence="2" id="KW-0479">Metal-binding</keyword>
<dbReference type="InterPro" id="IPR052035">
    <property type="entry name" value="ZnF_BED_domain_contain"/>
</dbReference>
<keyword evidence="5" id="KW-0539">Nucleus</keyword>
<organism evidence="6 7">
    <name type="scientific">Parnassius mnemosyne</name>
    <name type="common">clouded apollo</name>
    <dbReference type="NCBI Taxonomy" id="213953"/>
    <lineage>
        <taxon>Eukaryota</taxon>
        <taxon>Metazoa</taxon>
        <taxon>Ecdysozoa</taxon>
        <taxon>Arthropoda</taxon>
        <taxon>Hexapoda</taxon>
        <taxon>Insecta</taxon>
        <taxon>Pterygota</taxon>
        <taxon>Neoptera</taxon>
        <taxon>Endopterygota</taxon>
        <taxon>Lepidoptera</taxon>
        <taxon>Glossata</taxon>
        <taxon>Ditrysia</taxon>
        <taxon>Papilionoidea</taxon>
        <taxon>Papilionidae</taxon>
        <taxon>Parnassiinae</taxon>
        <taxon>Parnassini</taxon>
        <taxon>Parnassius</taxon>
        <taxon>Driopa</taxon>
    </lineage>
</organism>
<dbReference type="GO" id="GO:0005634">
    <property type="term" value="C:nucleus"/>
    <property type="evidence" value="ECO:0007669"/>
    <property type="project" value="UniProtKB-SubCell"/>
</dbReference>
<gene>
    <name evidence="6" type="ORF">PARMNEM_LOCUS3472</name>
</gene>
<keyword evidence="4" id="KW-0862">Zinc</keyword>
<evidence type="ECO:0000256" key="3">
    <source>
        <dbReference type="ARBA" id="ARBA00022771"/>
    </source>
</evidence>
<dbReference type="EMBL" id="CAVLGL010000035">
    <property type="protein sequence ID" value="CAK1581858.1"/>
    <property type="molecule type" value="Genomic_DNA"/>
</dbReference>
<sequence>MREWNIDHKITAIASDNAANITAATREGDWRQIPCFAHTLNLCVQSALQQLAPVLNKVKSVVEFFKRNTQANQKLVTMQKRICLPILKLKQDVATRRNSTYDMLHRFSSTKDAIIATIALIKPDLALTDYKWMIIKSVHTVLKMFMTLQSK</sequence>
<reference evidence="6 7" key="1">
    <citation type="submission" date="2023-11" db="EMBL/GenBank/DDBJ databases">
        <authorList>
            <person name="Hedman E."/>
            <person name="Englund M."/>
            <person name="Stromberg M."/>
            <person name="Nyberg Akerstrom W."/>
            <person name="Nylinder S."/>
            <person name="Jareborg N."/>
            <person name="Kallberg Y."/>
            <person name="Kronander E."/>
        </authorList>
    </citation>
    <scope>NUCLEOTIDE SEQUENCE [LARGE SCALE GENOMIC DNA]</scope>
</reference>
<comment type="caution">
    <text evidence="6">The sequence shown here is derived from an EMBL/GenBank/DDBJ whole genome shotgun (WGS) entry which is preliminary data.</text>
</comment>
<dbReference type="InterPro" id="IPR012337">
    <property type="entry name" value="RNaseH-like_sf"/>
</dbReference>
<dbReference type="AlphaFoldDB" id="A0AAV1KFL7"/>
<name>A0AAV1KFL7_9NEOP</name>
<protein>
    <submittedName>
        <fullName evidence="6">Uncharacterized protein</fullName>
    </submittedName>
</protein>
<evidence type="ECO:0000256" key="2">
    <source>
        <dbReference type="ARBA" id="ARBA00022723"/>
    </source>
</evidence>
<evidence type="ECO:0000256" key="5">
    <source>
        <dbReference type="ARBA" id="ARBA00023242"/>
    </source>
</evidence>
<dbReference type="GO" id="GO:0008270">
    <property type="term" value="F:zinc ion binding"/>
    <property type="evidence" value="ECO:0007669"/>
    <property type="project" value="UniProtKB-KW"/>
</dbReference>
<proteinExistence type="predicted"/>
<dbReference type="SUPFAM" id="SSF53098">
    <property type="entry name" value="Ribonuclease H-like"/>
    <property type="match status" value="1"/>
</dbReference>
<keyword evidence="7" id="KW-1185">Reference proteome</keyword>
<keyword evidence="3" id="KW-0863">Zinc-finger</keyword>
<evidence type="ECO:0000256" key="4">
    <source>
        <dbReference type="ARBA" id="ARBA00022833"/>
    </source>
</evidence>
<dbReference type="PANTHER" id="PTHR46481">
    <property type="entry name" value="ZINC FINGER BED DOMAIN-CONTAINING PROTEIN 4"/>
    <property type="match status" value="1"/>
</dbReference>
<comment type="subcellular location">
    <subcellularLocation>
        <location evidence="1">Nucleus</location>
    </subcellularLocation>
</comment>
<dbReference type="PANTHER" id="PTHR46481:SF10">
    <property type="entry name" value="ZINC FINGER BED DOMAIN-CONTAINING PROTEIN 39"/>
    <property type="match status" value="1"/>
</dbReference>
<evidence type="ECO:0000313" key="6">
    <source>
        <dbReference type="EMBL" id="CAK1581858.1"/>
    </source>
</evidence>